<evidence type="ECO:0000313" key="5">
    <source>
        <dbReference type="Proteomes" id="UP000191931"/>
    </source>
</evidence>
<protein>
    <submittedName>
        <fullName evidence="4">Uncharacterized protein</fullName>
    </submittedName>
</protein>
<reference evidence="4 5" key="1">
    <citation type="submission" date="2017-03" db="EMBL/GenBank/DDBJ databases">
        <authorList>
            <person name="Afonso C.L."/>
            <person name="Miller P.J."/>
            <person name="Scott M.A."/>
            <person name="Spackman E."/>
            <person name="Goraichik I."/>
            <person name="Dimitrov K.M."/>
            <person name="Suarez D.L."/>
            <person name="Swayne D.E."/>
        </authorList>
    </citation>
    <scope>NUCLEOTIDE SEQUENCE [LARGE SCALE GENOMIC DNA]</scope>
    <source>
        <strain evidence="4">PRJEB14757</strain>
    </source>
</reference>
<name>A0A1W1HIR2_9BACT</name>
<dbReference type="Pfam" id="PF04168">
    <property type="entry name" value="Alpha-E"/>
    <property type="match status" value="1"/>
</dbReference>
<sequence>MEEESTGVKHVFPENPAITNLCSDLFTPDGKAAPHWQVLITYLNSLGSQELERRWQKARQIMHEHGAVYNIFSEKQEHARPWELDPVPFPLPAETWEFLEKGIKQRTRLLTSIYADIYGPQKLIRNSHLPPELFFANPRFLRQCQGLYSGETPQLHFHATDLCRFPDGRWRILSDQTQSPSGAGYALENRIILSRILPRMFHSGKVMRLAPFFKLFTHAFMEISGMEKREPNIVMLSSGPSSPTYFEHVFLSRYLGFTLVESSDLTVRNDSVYLKTLGGLHPVDVILRRIEDSFCDPLVFGNSSLMGISGLVQAVRSGNVAVSNPLGSGILETPGLIPFLPGLCRLILGEELLIEDLPTSWCGQPEPLNRVLTRINDSNNPVIIASAFAMPHIPAVNTKNLATEKLNSLALKIKAAPYAYVSREPMKPCSLPVWDKGALTFSHATIRMFSTAITTPGSGTALESSPSAPFTSQPSSPPESSMQQASLPQSNMQQSSLPQSSMQQPSLQQSNMQQASLPQSNMQQASLPQSSMQQPSLQQSSMQQASLHQSNMQQPSLSASKVHISLSPDKKIAVMPGALTKISSDPDTFLLNAGKEQGSKDTWCFSNDTVEYKSMMHHFTENLEIHRGSDLPSRVADNMLWLGRYVERTEGMLRVIRSVLSRLNSESRLDIIEEFPFLLRIMANLEIISSGLSGSDAGYNMKIIETEILDSMFSTQRAGSIKTSLQNVQRVAASVRDRLSNDSWHILGRMENDLTQFSPHRHNQISEAQELVNEMILTISAFAGLALESMTRGMGWRFMDMGRRLERAGHMITLLQSLFSSRGIPKNQEFEALLEVADSTITYHNRYRTTFQMEPIVDLLLLDELNPRAVGFQMASLFDHVETLPRSTPRPFRSTEEKITLNLTTRLRLTDIKELMSMTQEGNIPGLTEMLEFMKKGIQELGNQITQHYLSRIETEKQLRNSFAVSRSATSFILDTSGKTDHEV</sequence>
<dbReference type="InterPro" id="IPR051680">
    <property type="entry name" value="ATP-dep_Glu-Cys_Ligase-2"/>
</dbReference>
<dbReference type="RefSeq" id="WP_080802148.1">
    <property type="nucleotide sequence ID" value="NZ_LT828543.1"/>
</dbReference>
<dbReference type="OrthoDB" id="9804079at2"/>
<dbReference type="InterPro" id="IPR025841">
    <property type="entry name" value="CP_ATPgrasp_2"/>
</dbReference>
<keyword evidence="5" id="KW-1185">Reference proteome</keyword>
<dbReference type="InterPro" id="IPR007296">
    <property type="entry name" value="DUF403"/>
</dbReference>
<dbReference type="AlphaFoldDB" id="A0A1W1HIR2"/>
<gene>
    <name evidence="4" type="ORF">MTBBW1_710007</name>
</gene>
<dbReference type="SUPFAM" id="SSF141571">
    <property type="entry name" value="Pentapeptide repeat-like"/>
    <property type="match status" value="1"/>
</dbReference>
<organism evidence="4 5">
    <name type="scientific">Desulfamplus magnetovallimortis</name>
    <dbReference type="NCBI Taxonomy" id="1246637"/>
    <lineage>
        <taxon>Bacteria</taxon>
        <taxon>Pseudomonadati</taxon>
        <taxon>Thermodesulfobacteriota</taxon>
        <taxon>Desulfobacteria</taxon>
        <taxon>Desulfobacterales</taxon>
        <taxon>Desulfobacteraceae</taxon>
        <taxon>Desulfamplus</taxon>
    </lineage>
</organism>
<dbReference type="PANTHER" id="PTHR34595:SF2">
    <property type="entry name" value="BLR2978 PROTEIN"/>
    <property type="match status" value="1"/>
</dbReference>
<dbReference type="SUPFAM" id="SSF56059">
    <property type="entry name" value="Glutathione synthetase ATP-binding domain-like"/>
    <property type="match status" value="1"/>
</dbReference>
<dbReference type="STRING" id="1246637.MTBBW1_710007"/>
<evidence type="ECO:0000259" key="3">
    <source>
        <dbReference type="Pfam" id="PF14403"/>
    </source>
</evidence>
<feature type="domain" description="DUF403" evidence="2">
    <location>
        <begin position="631"/>
        <end position="950"/>
    </location>
</feature>
<dbReference type="EMBL" id="FWEV01000316">
    <property type="protein sequence ID" value="SLM32407.1"/>
    <property type="molecule type" value="Genomic_DNA"/>
</dbReference>
<feature type="compositionally biased region" description="Low complexity" evidence="1">
    <location>
        <begin position="522"/>
        <end position="550"/>
    </location>
</feature>
<dbReference type="Gene3D" id="2.160.20.80">
    <property type="entry name" value="E3 ubiquitin-protein ligase SopA"/>
    <property type="match status" value="1"/>
</dbReference>
<feature type="region of interest" description="Disordered" evidence="1">
    <location>
        <begin position="456"/>
        <end position="561"/>
    </location>
</feature>
<dbReference type="Pfam" id="PF14403">
    <property type="entry name" value="CP_ATPgrasp_2"/>
    <property type="match status" value="1"/>
</dbReference>
<evidence type="ECO:0000259" key="2">
    <source>
        <dbReference type="Pfam" id="PF04168"/>
    </source>
</evidence>
<dbReference type="PANTHER" id="PTHR34595">
    <property type="entry name" value="BLR5612 PROTEIN"/>
    <property type="match status" value="1"/>
</dbReference>
<feature type="compositionally biased region" description="Polar residues" evidence="1">
    <location>
        <begin position="456"/>
        <end position="471"/>
    </location>
</feature>
<dbReference type="Proteomes" id="UP000191931">
    <property type="component" value="Unassembled WGS sequence"/>
</dbReference>
<dbReference type="Gene3D" id="3.40.50.11290">
    <property type="match status" value="1"/>
</dbReference>
<feature type="domain" description="Circularly permuted ATP-grasp type 2" evidence="3">
    <location>
        <begin position="89"/>
        <end position="452"/>
    </location>
</feature>
<evidence type="ECO:0000313" key="4">
    <source>
        <dbReference type="EMBL" id="SLM32407.1"/>
    </source>
</evidence>
<evidence type="ECO:0000256" key="1">
    <source>
        <dbReference type="SAM" id="MobiDB-lite"/>
    </source>
</evidence>
<accession>A0A1W1HIR2</accession>
<feature type="compositionally biased region" description="Low complexity" evidence="1">
    <location>
        <begin position="472"/>
        <end position="514"/>
    </location>
</feature>
<proteinExistence type="predicted"/>